<evidence type="ECO:0000256" key="3">
    <source>
        <dbReference type="ARBA" id="ARBA00023315"/>
    </source>
</evidence>
<evidence type="ECO:0000259" key="5">
    <source>
        <dbReference type="PROSITE" id="PS52004"/>
    </source>
</evidence>
<name>A0A941J111_9ACTN</name>
<evidence type="ECO:0000313" key="7">
    <source>
        <dbReference type="Proteomes" id="UP000682308"/>
    </source>
</evidence>
<reference evidence="6 7" key="1">
    <citation type="submission" date="2021-04" db="EMBL/GenBank/DDBJ databases">
        <title>Characterization of the biosynthetic gene cluster of new lipopeptides with antitumor activity in the genome of the marine Streptomyces PHM034.</title>
        <authorList>
            <person name="Ceniceros A."/>
            <person name="Canedo L."/>
            <person name="Mendez C."/>
            <person name="Olano C."/>
            <person name="Schleissner C."/>
            <person name="Cuevas C."/>
            <person name="De La Calle F."/>
            <person name="Salas J.A."/>
        </authorList>
    </citation>
    <scope>NUCLEOTIDE SEQUENCE [LARGE SCALE GENOMIC DNA]</scope>
    <source>
        <strain evidence="6 7">PHM034</strain>
    </source>
</reference>
<comment type="caution">
    <text evidence="6">The sequence shown here is derived from an EMBL/GenBank/DDBJ whole genome shotgun (WGS) entry which is preliminary data.</text>
</comment>
<dbReference type="EMBL" id="JAGTPG010000002">
    <property type="protein sequence ID" value="MBR8642648.1"/>
    <property type="molecule type" value="Genomic_DNA"/>
</dbReference>
<dbReference type="Proteomes" id="UP000682308">
    <property type="component" value="Unassembled WGS sequence"/>
</dbReference>
<dbReference type="GO" id="GO:0006633">
    <property type="term" value="P:fatty acid biosynthetic process"/>
    <property type="evidence" value="ECO:0007669"/>
    <property type="project" value="InterPro"/>
</dbReference>
<keyword evidence="2 4" id="KW-0808">Transferase</keyword>
<evidence type="ECO:0000256" key="2">
    <source>
        <dbReference type="ARBA" id="ARBA00022679"/>
    </source>
</evidence>
<dbReference type="PROSITE" id="PS00606">
    <property type="entry name" value="KS3_1"/>
    <property type="match status" value="1"/>
</dbReference>
<protein>
    <submittedName>
        <fullName evidence="6">Beta-ketoacyl-[acyl-carrier-protein] synthase family protein</fullName>
    </submittedName>
</protein>
<dbReference type="SUPFAM" id="SSF53901">
    <property type="entry name" value="Thiolase-like"/>
    <property type="match status" value="2"/>
</dbReference>
<gene>
    <name evidence="6" type="ORF">KEF29_33410</name>
</gene>
<dbReference type="Pfam" id="PF02801">
    <property type="entry name" value="Ketoacyl-synt_C"/>
    <property type="match status" value="1"/>
</dbReference>
<dbReference type="FunFam" id="3.40.47.10:FF:000018">
    <property type="entry name" value="3-oxoacyl-[acyl-carrier-protein] synthase 2"/>
    <property type="match status" value="1"/>
</dbReference>
<evidence type="ECO:0000256" key="1">
    <source>
        <dbReference type="ARBA" id="ARBA00008467"/>
    </source>
</evidence>
<dbReference type="AlphaFoldDB" id="A0A941J111"/>
<dbReference type="PANTHER" id="PTHR11712">
    <property type="entry name" value="POLYKETIDE SYNTHASE-RELATED"/>
    <property type="match status" value="1"/>
</dbReference>
<dbReference type="InterPro" id="IPR000794">
    <property type="entry name" value="Beta-ketoacyl_synthase"/>
</dbReference>
<proteinExistence type="inferred from homology"/>
<evidence type="ECO:0000313" key="6">
    <source>
        <dbReference type="EMBL" id="MBR8642648.1"/>
    </source>
</evidence>
<comment type="similarity">
    <text evidence="1 4">Belongs to the thiolase-like superfamily. Beta-ketoacyl-ACP synthases family.</text>
</comment>
<dbReference type="SMART" id="SM00825">
    <property type="entry name" value="PKS_KS"/>
    <property type="match status" value="1"/>
</dbReference>
<dbReference type="PROSITE" id="PS52004">
    <property type="entry name" value="KS3_2"/>
    <property type="match status" value="1"/>
</dbReference>
<dbReference type="PANTHER" id="PTHR11712:SF347">
    <property type="entry name" value="BETA KETOACYL-ACYL CARRIER PROTEIN SYNTHASE"/>
    <property type="match status" value="1"/>
</dbReference>
<dbReference type="InterPro" id="IPR018201">
    <property type="entry name" value="Ketoacyl_synth_AS"/>
</dbReference>
<dbReference type="CDD" id="cd00834">
    <property type="entry name" value="KAS_I_II"/>
    <property type="match status" value="1"/>
</dbReference>
<dbReference type="GO" id="GO:0004315">
    <property type="term" value="F:3-oxoacyl-[acyl-carrier-protein] synthase activity"/>
    <property type="evidence" value="ECO:0007669"/>
    <property type="project" value="InterPro"/>
</dbReference>
<sequence length="420" mass="42704">MSGIPTRRRDGRRTERFDVAVTGVGLVTPAGLGVEANMERVWAGESTAATDPDLAGLPVDFACRVPGFDAGALLGRRSAVRMDPVSHFGVVAARQAVEDAGLDPSSWDGARVGVVVGTSLGGWSTVEREHGKHLEDGPEFVSPLLMVMGPVNMTAGYIAMDLKALGPNQVVSTACASGNTAIGYARALLEAGVCDIVLAGGAEAAMSRTAMASLARAGALSTRGDDPASASRPFDADRNGFVAGEGAAMLVLERVEDARARGARVRARVSGFGASADGHHASAPDPTGGGAERAIRAALADALVDPSEVDHVNAHGTSTPLNDITEAGVIRRVFGEKPAVTSTKGVVGHLLGAAGAAEAVYTVLAVERRLVPPTANLTSLDPGIGVDVVAKEARPLEIGAAVNDSFGFGGQNAVIVVTPA</sequence>
<dbReference type="InterPro" id="IPR014030">
    <property type="entry name" value="Ketoacyl_synth_N"/>
</dbReference>
<dbReference type="Pfam" id="PF00109">
    <property type="entry name" value="ketoacyl-synt"/>
    <property type="match status" value="1"/>
</dbReference>
<accession>A0A941J111</accession>
<dbReference type="InterPro" id="IPR016039">
    <property type="entry name" value="Thiolase-like"/>
</dbReference>
<dbReference type="InterPro" id="IPR020841">
    <property type="entry name" value="PKS_Beta-ketoAc_synthase_dom"/>
</dbReference>
<organism evidence="6 7">
    <name type="scientific">Streptomyces tuirus</name>
    <dbReference type="NCBI Taxonomy" id="68278"/>
    <lineage>
        <taxon>Bacteria</taxon>
        <taxon>Bacillati</taxon>
        <taxon>Actinomycetota</taxon>
        <taxon>Actinomycetes</taxon>
        <taxon>Kitasatosporales</taxon>
        <taxon>Streptomycetaceae</taxon>
        <taxon>Streptomyces</taxon>
    </lineage>
</organism>
<dbReference type="NCBIfam" id="NF005589">
    <property type="entry name" value="PRK07314.1"/>
    <property type="match status" value="1"/>
</dbReference>
<feature type="domain" description="Ketosynthase family 3 (KS3)" evidence="5">
    <location>
        <begin position="16"/>
        <end position="419"/>
    </location>
</feature>
<evidence type="ECO:0000256" key="4">
    <source>
        <dbReference type="RuleBase" id="RU003694"/>
    </source>
</evidence>
<keyword evidence="3" id="KW-0012">Acyltransferase</keyword>
<dbReference type="InterPro" id="IPR014031">
    <property type="entry name" value="Ketoacyl_synth_C"/>
</dbReference>
<dbReference type="Gene3D" id="3.40.47.10">
    <property type="match status" value="1"/>
</dbReference>
<keyword evidence="7" id="KW-1185">Reference proteome</keyword>